<sequence length="158" mass="17700">MSGFEEVEMDFARLRLSENERAELLAAQTECTLTWLRGDGWPVAAIQTYVWERDAFWVTSFRDRPRVPCLIAEPRSAVAVSSAGSAAPPERMVSARTLATVHTDPHVGNWFYPAFCRRATSDDAAATVMARALARQDRVIIELRPQSWNSFDGGRLRG</sequence>
<comment type="caution">
    <text evidence="1">The sequence shown here is derived from an EMBL/GenBank/DDBJ whole genome shotgun (WGS) entry which is preliminary data.</text>
</comment>
<evidence type="ECO:0008006" key="3">
    <source>
        <dbReference type="Google" id="ProtNLM"/>
    </source>
</evidence>
<organism evidence="1 2">
    <name type="scientific">Mycolicibacter kumamotonensis</name>
    <dbReference type="NCBI Taxonomy" id="354243"/>
    <lineage>
        <taxon>Bacteria</taxon>
        <taxon>Bacillati</taxon>
        <taxon>Actinomycetota</taxon>
        <taxon>Actinomycetes</taxon>
        <taxon>Mycobacteriales</taxon>
        <taxon>Mycobacteriaceae</taxon>
        <taxon>Mycolicibacter</taxon>
    </lineage>
</organism>
<name>A0A7K3L6R3_9MYCO</name>
<evidence type="ECO:0000313" key="2">
    <source>
        <dbReference type="Proteomes" id="UP000466523"/>
    </source>
</evidence>
<dbReference type="SUPFAM" id="SSF50475">
    <property type="entry name" value="FMN-binding split barrel"/>
    <property type="match status" value="1"/>
</dbReference>
<dbReference type="Gene3D" id="2.30.110.10">
    <property type="entry name" value="Electron Transport, Fmn-binding Protein, Chain A"/>
    <property type="match status" value="1"/>
</dbReference>
<gene>
    <name evidence="1" type="ORF">GWR20_02315</name>
</gene>
<protein>
    <recommendedName>
        <fullName evidence="3">Pyridoxamine 5'-phosphate oxidase putative domain-containing protein</fullName>
    </recommendedName>
</protein>
<dbReference type="EMBL" id="JAACYR010000005">
    <property type="protein sequence ID" value="NDJ87997.1"/>
    <property type="molecule type" value="Genomic_DNA"/>
</dbReference>
<dbReference type="Proteomes" id="UP000466523">
    <property type="component" value="Unassembled WGS sequence"/>
</dbReference>
<reference evidence="1 2" key="1">
    <citation type="submission" date="2020-01" db="EMBL/GenBank/DDBJ databases">
        <authorList>
            <person name="Sanchez-Estrada R."/>
            <person name="Gonzalez-Y-Merchand J.A."/>
            <person name="Rivera-Gutierrez S."/>
        </authorList>
    </citation>
    <scope>NUCLEOTIDE SEQUENCE [LARGE SCALE GENOMIC DNA]</scope>
    <source>
        <strain evidence="1 2">CST 7247</strain>
    </source>
</reference>
<dbReference type="InterPro" id="IPR012349">
    <property type="entry name" value="Split_barrel_FMN-bd"/>
</dbReference>
<accession>A0A7K3L6R3</accession>
<dbReference type="RefSeq" id="WP_162111677.1">
    <property type="nucleotide sequence ID" value="NZ_JAACYR010000005.1"/>
</dbReference>
<evidence type="ECO:0000313" key="1">
    <source>
        <dbReference type="EMBL" id="NDJ87997.1"/>
    </source>
</evidence>
<proteinExistence type="predicted"/>
<dbReference type="AlphaFoldDB" id="A0A7K3L6R3"/>